<accession>A0A3M7SRE3</accession>
<organism evidence="1 2">
    <name type="scientific">Brachionus plicatilis</name>
    <name type="common">Marine rotifer</name>
    <name type="synonym">Brachionus muelleri</name>
    <dbReference type="NCBI Taxonomy" id="10195"/>
    <lineage>
        <taxon>Eukaryota</taxon>
        <taxon>Metazoa</taxon>
        <taxon>Spiralia</taxon>
        <taxon>Gnathifera</taxon>
        <taxon>Rotifera</taxon>
        <taxon>Eurotatoria</taxon>
        <taxon>Monogononta</taxon>
        <taxon>Pseudotrocha</taxon>
        <taxon>Ploima</taxon>
        <taxon>Brachionidae</taxon>
        <taxon>Brachionus</taxon>
    </lineage>
</organism>
<keyword evidence="2" id="KW-1185">Reference proteome</keyword>
<protein>
    <submittedName>
        <fullName evidence="1">Uncharacterized protein</fullName>
    </submittedName>
</protein>
<gene>
    <name evidence="1" type="ORF">BpHYR1_023342</name>
</gene>
<reference evidence="1 2" key="1">
    <citation type="journal article" date="2018" name="Sci. Rep.">
        <title>Genomic signatures of local adaptation to the degree of environmental predictability in rotifers.</title>
        <authorList>
            <person name="Franch-Gras L."/>
            <person name="Hahn C."/>
            <person name="Garcia-Roger E.M."/>
            <person name="Carmona M.J."/>
            <person name="Serra M."/>
            <person name="Gomez A."/>
        </authorList>
    </citation>
    <scope>NUCLEOTIDE SEQUENCE [LARGE SCALE GENOMIC DNA]</scope>
    <source>
        <strain evidence="1">HYR1</strain>
    </source>
</reference>
<evidence type="ECO:0000313" key="1">
    <source>
        <dbReference type="EMBL" id="RNA38441.1"/>
    </source>
</evidence>
<proteinExistence type="predicted"/>
<comment type="caution">
    <text evidence="1">The sequence shown here is derived from an EMBL/GenBank/DDBJ whole genome shotgun (WGS) entry which is preliminary data.</text>
</comment>
<sequence>MGRRSSPFRELFWTLEKILQHTLLHLLAPLKIILGKKEFVQFVFDIHKTNFLGNGFDLTQRIIRMYKEH</sequence>
<dbReference type="EMBL" id="REGN01000871">
    <property type="protein sequence ID" value="RNA38441.1"/>
    <property type="molecule type" value="Genomic_DNA"/>
</dbReference>
<dbReference type="AlphaFoldDB" id="A0A3M7SRE3"/>
<evidence type="ECO:0000313" key="2">
    <source>
        <dbReference type="Proteomes" id="UP000276133"/>
    </source>
</evidence>
<dbReference type="Proteomes" id="UP000276133">
    <property type="component" value="Unassembled WGS sequence"/>
</dbReference>
<name>A0A3M7SRE3_BRAPC</name>